<dbReference type="Pfam" id="PF04542">
    <property type="entry name" value="Sigma70_r2"/>
    <property type="match status" value="1"/>
</dbReference>
<dbReference type="Gene3D" id="1.10.1740.10">
    <property type="match status" value="1"/>
</dbReference>
<keyword evidence="8" id="KW-1185">Reference proteome</keyword>
<dbReference type="PANTHER" id="PTHR43133">
    <property type="entry name" value="RNA POLYMERASE ECF-TYPE SIGMA FACTO"/>
    <property type="match status" value="1"/>
</dbReference>
<comment type="caution">
    <text evidence="7">The sequence shown here is derived from an EMBL/GenBank/DDBJ whole genome shotgun (WGS) entry which is preliminary data.</text>
</comment>
<dbReference type="Gene3D" id="1.10.10.10">
    <property type="entry name" value="Winged helix-like DNA-binding domain superfamily/Winged helix DNA-binding domain"/>
    <property type="match status" value="1"/>
</dbReference>
<keyword evidence="3" id="KW-0731">Sigma factor</keyword>
<evidence type="ECO:0000313" key="7">
    <source>
        <dbReference type="EMBL" id="MFD1130038.1"/>
    </source>
</evidence>
<dbReference type="Pfam" id="PF08281">
    <property type="entry name" value="Sigma70_r4_2"/>
    <property type="match status" value="1"/>
</dbReference>
<gene>
    <name evidence="7" type="ORF">ACFQ3J_17870</name>
</gene>
<feature type="domain" description="RNA polymerase sigma factor 70 region 4 type 2" evidence="6">
    <location>
        <begin position="107"/>
        <end position="159"/>
    </location>
</feature>
<dbReference type="SUPFAM" id="SSF88946">
    <property type="entry name" value="Sigma2 domain of RNA polymerase sigma factors"/>
    <property type="match status" value="1"/>
</dbReference>
<evidence type="ECO:0000256" key="1">
    <source>
        <dbReference type="ARBA" id="ARBA00010641"/>
    </source>
</evidence>
<proteinExistence type="inferred from homology"/>
<evidence type="ECO:0000256" key="2">
    <source>
        <dbReference type="ARBA" id="ARBA00023015"/>
    </source>
</evidence>
<dbReference type="SUPFAM" id="SSF88659">
    <property type="entry name" value="Sigma3 and sigma4 domains of RNA polymerase sigma factors"/>
    <property type="match status" value="1"/>
</dbReference>
<dbReference type="InterPro" id="IPR036388">
    <property type="entry name" value="WH-like_DNA-bd_sf"/>
</dbReference>
<accession>A0ABW3PU06</accession>
<dbReference type="EMBL" id="JBHTKX010000002">
    <property type="protein sequence ID" value="MFD1130038.1"/>
    <property type="molecule type" value="Genomic_DNA"/>
</dbReference>
<keyword evidence="4" id="KW-0804">Transcription</keyword>
<dbReference type="InterPro" id="IPR039425">
    <property type="entry name" value="RNA_pol_sigma-70-like"/>
</dbReference>
<evidence type="ECO:0000259" key="5">
    <source>
        <dbReference type="Pfam" id="PF04542"/>
    </source>
</evidence>
<dbReference type="RefSeq" id="WP_379293549.1">
    <property type="nucleotide sequence ID" value="NZ_JBHTKX010000002.1"/>
</dbReference>
<dbReference type="InterPro" id="IPR014284">
    <property type="entry name" value="RNA_pol_sigma-70_dom"/>
</dbReference>
<comment type="similarity">
    <text evidence="1">Belongs to the sigma-70 factor family. ECF subfamily.</text>
</comment>
<dbReference type="InterPro" id="IPR013324">
    <property type="entry name" value="RNA_pol_sigma_r3/r4-like"/>
</dbReference>
<evidence type="ECO:0000259" key="6">
    <source>
        <dbReference type="Pfam" id="PF08281"/>
    </source>
</evidence>
<dbReference type="PANTHER" id="PTHR43133:SF60">
    <property type="entry name" value="RNA POLYMERASE SIGMA FACTOR SIGV"/>
    <property type="match status" value="1"/>
</dbReference>
<feature type="domain" description="RNA polymerase sigma-70 region 2" evidence="5">
    <location>
        <begin position="9"/>
        <end position="73"/>
    </location>
</feature>
<dbReference type="Proteomes" id="UP001597169">
    <property type="component" value="Unassembled WGS sequence"/>
</dbReference>
<dbReference type="InterPro" id="IPR013249">
    <property type="entry name" value="RNA_pol_sigma70_r4_t2"/>
</dbReference>
<dbReference type="InterPro" id="IPR007627">
    <property type="entry name" value="RNA_pol_sigma70_r2"/>
</dbReference>
<evidence type="ECO:0000313" key="8">
    <source>
        <dbReference type="Proteomes" id="UP001597169"/>
    </source>
</evidence>
<evidence type="ECO:0000256" key="4">
    <source>
        <dbReference type="ARBA" id="ARBA00023163"/>
    </source>
</evidence>
<dbReference type="NCBIfam" id="TIGR02937">
    <property type="entry name" value="sigma70-ECF"/>
    <property type="match status" value="1"/>
</dbReference>
<reference evidence="8" key="1">
    <citation type="journal article" date="2019" name="Int. J. Syst. Evol. Microbiol.">
        <title>The Global Catalogue of Microorganisms (GCM) 10K type strain sequencing project: providing services to taxonomists for standard genome sequencing and annotation.</title>
        <authorList>
            <consortium name="The Broad Institute Genomics Platform"/>
            <consortium name="The Broad Institute Genome Sequencing Center for Infectious Disease"/>
            <person name="Wu L."/>
            <person name="Ma J."/>
        </authorList>
    </citation>
    <scope>NUCLEOTIDE SEQUENCE [LARGE SCALE GENOMIC DNA]</scope>
    <source>
        <strain evidence="8">CCUG 53519</strain>
    </source>
</reference>
<protein>
    <submittedName>
        <fullName evidence="7">RNA polymerase sigma factor</fullName>
    </submittedName>
</protein>
<sequence length="180" mass="21101">MQSLTERELFDSYHKDVYRTCYYMLQHAQDAEDACHDIFIMVFRQQWSSVEHIKAWLMRITMNHCLNVLKKKKTKRDKQKLVQIQHDQSAGLTKTPDDIVIERAEAEEYATLLHQLPDKLRAVVTLRYSSDMSTAEIAETLHIPAGTVKSRLHKALKLLRRDMETNDRLHMKGEKTLGIH</sequence>
<evidence type="ECO:0000256" key="3">
    <source>
        <dbReference type="ARBA" id="ARBA00023082"/>
    </source>
</evidence>
<dbReference type="CDD" id="cd06171">
    <property type="entry name" value="Sigma70_r4"/>
    <property type="match status" value="1"/>
</dbReference>
<dbReference type="InterPro" id="IPR013325">
    <property type="entry name" value="RNA_pol_sigma_r2"/>
</dbReference>
<name>A0ABW3PU06_9BACL</name>
<keyword evidence="2" id="KW-0805">Transcription regulation</keyword>
<organism evidence="7 8">
    <name type="scientific">Paenibacillus provencensis</name>
    <dbReference type="NCBI Taxonomy" id="441151"/>
    <lineage>
        <taxon>Bacteria</taxon>
        <taxon>Bacillati</taxon>
        <taxon>Bacillota</taxon>
        <taxon>Bacilli</taxon>
        <taxon>Bacillales</taxon>
        <taxon>Paenibacillaceae</taxon>
        <taxon>Paenibacillus</taxon>
    </lineage>
</organism>